<organism evidence="1 2">
    <name type="scientific">Asparagus officinalis</name>
    <name type="common">Garden asparagus</name>
    <dbReference type="NCBI Taxonomy" id="4686"/>
    <lineage>
        <taxon>Eukaryota</taxon>
        <taxon>Viridiplantae</taxon>
        <taxon>Streptophyta</taxon>
        <taxon>Embryophyta</taxon>
        <taxon>Tracheophyta</taxon>
        <taxon>Spermatophyta</taxon>
        <taxon>Magnoliopsida</taxon>
        <taxon>Liliopsida</taxon>
        <taxon>Asparagales</taxon>
        <taxon>Asparagaceae</taxon>
        <taxon>Asparagoideae</taxon>
        <taxon>Asparagus</taxon>
    </lineage>
</organism>
<reference evidence="2" key="1">
    <citation type="journal article" date="2017" name="Nat. Commun.">
        <title>The asparagus genome sheds light on the origin and evolution of a young Y chromosome.</title>
        <authorList>
            <person name="Harkess A."/>
            <person name="Zhou J."/>
            <person name="Xu C."/>
            <person name="Bowers J.E."/>
            <person name="Van der Hulst R."/>
            <person name="Ayyampalayam S."/>
            <person name="Mercati F."/>
            <person name="Riccardi P."/>
            <person name="McKain M.R."/>
            <person name="Kakrana A."/>
            <person name="Tang H."/>
            <person name="Ray J."/>
            <person name="Groenendijk J."/>
            <person name="Arikit S."/>
            <person name="Mathioni S.M."/>
            <person name="Nakano M."/>
            <person name="Shan H."/>
            <person name="Telgmann-Rauber A."/>
            <person name="Kanno A."/>
            <person name="Yue Z."/>
            <person name="Chen H."/>
            <person name="Li W."/>
            <person name="Chen Y."/>
            <person name="Xu X."/>
            <person name="Zhang Y."/>
            <person name="Luo S."/>
            <person name="Chen H."/>
            <person name="Gao J."/>
            <person name="Mao Z."/>
            <person name="Pires J.C."/>
            <person name="Luo M."/>
            <person name="Kudrna D."/>
            <person name="Wing R.A."/>
            <person name="Meyers B.C."/>
            <person name="Yi K."/>
            <person name="Kong H."/>
            <person name="Lavrijsen P."/>
            <person name="Sunseri F."/>
            <person name="Falavigna A."/>
            <person name="Ye Y."/>
            <person name="Leebens-Mack J.H."/>
            <person name="Chen G."/>
        </authorList>
    </citation>
    <scope>NUCLEOTIDE SEQUENCE [LARGE SCALE GENOMIC DNA]</scope>
    <source>
        <strain evidence="2">cv. DH0086</strain>
    </source>
</reference>
<dbReference type="Proteomes" id="UP000243459">
    <property type="component" value="Chromosome 4"/>
</dbReference>
<evidence type="ECO:0000313" key="1">
    <source>
        <dbReference type="EMBL" id="ONK71724.1"/>
    </source>
</evidence>
<name>A0A5P1F0T6_ASPOF</name>
<dbReference type="EMBL" id="CM007384">
    <property type="protein sequence ID" value="ONK71724.1"/>
    <property type="molecule type" value="Genomic_DNA"/>
</dbReference>
<proteinExistence type="predicted"/>
<protein>
    <submittedName>
        <fullName evidence="1">Uncharacterized protein</fullName>
    </submittedName>
</protein>
<gene>
    <name evidence="1" type="ORF">A4U43_C04F11700</name>
</gene>
<keyword evidence="2" id="KW-1185">Reference proteome</keyword>
<accession>A0A5P1F0T6</accession>
<sequence>MASEYTSEQALRQSLREGSDSVFVKEVIFDKIFVASATDRCSIEFCSAEVQLFEAMRSKSVFGMALFCVPSAKRDGLGFWGWSSAISVWRRLEEEWRKKPKREGSAEETEEDKVASATAMLAAPSEVNPNFSKRIRGRESSAILKSLISAKAADARKRR</sequence>
<dbReference type="Gramene" id="ONK71724">
    <property type="protein sequence ID" value="ONK71724"/>
    <property type="gene ID" value="A4U43_C04F11700"/>
</dbReference>
<dbReference type="AlphaFoldDB" id="A0A5P1F0T6"/>
<evidence type="ECO:0000313" key="2">
    <source>
        <dbReference type="Proteomes" id="UP000243459"/>
    </source>
</evidence>